<dbReference type="AlphaFoldDB" id="A0A9D9DJP9"/>
<evidence type="ECO:0000313" key="2">
    <source>
        <dbReference type="Proteomes" id="UP000823613"/>
    </source>
</evidence>
<gene>
    <name evidence="1" type="ORF">IAC58_05815</name>
</gene>
<proteinExistence type="predicted"/>
<dbReference type="EMBL" id="JADIMY010000117">
    <property type="protein sequence ID" value="MBO8428038.1"/>
    <property type="molecule type" value="Genomic_DNA"/>
</dbReference>
<dbReference type="Proteomes" id="UP000823613">
    <property type="component" value="Unassembled WGS sequence"/>
</dbReference>
<protein>
    <submittedName>
        <fullName evidence="1">Uncharacterized protein</fullName>
    </submittedName>
</protein>
<accession>A0A9D9DJP9</accession>
<sequence>MKKQDKFNIYKAHQSIRTDEILNKDRYKDLTKEELNKLKKEELDELISLWNSYSLAKTNDEKVIVLNKILTNYPYDFYSRLHLYNNETLSEDLSDEDYEDYLRKYIEILEDIELAIKEEMHTKTIKPSTLTTLLSNRFAFIYVDVFISIIRTSLELGAYRVTKKYVLKAEKYFNKQVTFFSILLGLIYIDEKDKDSLLKLSKKYGKKSLITYFMVPYLEASTDEDYLKILDTLKKKNLAIELFLTENLAIPTDFHMFEEMIKSQFDDLTLPSAFDTFFFIYGTEKGIGSSIFDPDIFYKFKEDGSLESIYNKNVVNIFQSIAYLEDVTKTDFIYVDKLFDFIIGYSRNKKYKEVPYFGSLKDLSEEEFNEATKIFFKSEFLLHKKEGFIGLNIFGYLAVLSIWRDNEEKAQELNDSNSNKISWI</sequence>
<name>A0A9D9DJP9_9BACL</name>
<comment type="caution">
    <text evidence="1">The sequence shown here is derived from an EMBL/GenBank/DDBJ whole genome shotgun (WGS) entry which is preliminary data.</text>
</comment>
<organism evidence="1 2">
    <name type="scientific">Candidatus Onthovivens merdipullorum</name>
    <dbReference type="NCBI Taxonomy" id="2840889"/>
    <lineage>
        <taxon>Bacteria</taxon>
        <taxon>Bacillati</taxon>
        <taxon>Bacillota</taxon>
        <taxon>Bacilli</taxon>
        <taxon>Bacillales</taxon>
        <taxon>Candidatus Onthovivens</taxon>
    </lineage>
</organism>
<reference evidence="1" key="2">
    <citation type="journal article" date="2021" name="PeerJ">
        <title>Extensive microbial diversity within the chicken gut microbiome revealed by metagenomics and culture.</title>
        <authorList>
            <person name="Gilroy R."/>
            <person name="Ravi A."/>
            <person name="Getino M."/>
            <person name="Pursley I."/>
            <person name="Horton D.L."/>
            <person name="Alikhan N.F."/>
            <person name="Baker D."/>
            <person name="Gharbi K."/>
            <person name="Hall N."/>
            <person name="Watson M."/>
            <person name="Adriaenssens E.M."/>
            <person name="Foster-Nyarko E."/>
            <person name="Jarju S."/>
            <person name="Secka A."/>
            <person name="Antonio M."/>
            <person name="Oren A."/>
            <person name="Chaudhuri R.R."/>
            <person name="La Ragione R."/>
            <person name="Hildebrand F."/>
            <person name="Pallen M.J."/>
        </authorList>
    </citation>
    <scope>NUCLEOTIDE SEQUENCE</scope>
    <source>
        <strain evidence="1">11159</strain>
    </source>
</reference>
<reference evidence="1" key="1">
    <citation type="submission" date="2020-10" db="EMBL/GenBank/DDBJ databases">
        <authorList>
            <person name="Gilroy R."/>
        </authorList>
    </citation>
    <scope>NUCLEOTIDE SEQUENCE</scope>
    <source>
        <strain evidence="1">11159</strain>
    </source>
</reference>
<evidence type="ECO:0000313" key="1">
    <source>
        <dbReference type="EMBL" id="MBO8428038.1"/>
    </source>
</evidence>